<proteinExistence type="predicted"/>
<evidence type="ECO:0000313" key="2">
    <source>
        <dbReference type="Proteomes" id="UP000683511"/>
    </source>
</evidence>
<name>A0A975Y465_9NOST</name>
<accession>A0A975Y465</accession>
<organism evidence="1 2">
    <name type="scientific">Richelia sinica FACHB-800</name>
    <dbReference type="NCBI Taxonomy" id="1357546"/>
    <lineage>
        <taxon>Bacteria</taxon>
        <taxon>Bacillati</taxon>
        <taxon>Cyanobacteriota</taxon>
        <taxon>Cyanophyceae</taxon>
        <taxon>Nostocales</taxon>
        <taxon>Nostocaceae</taxon>
        <taxon>Richelia</taxon>
    </lineage>
</organism>
<protein>
    <submittedName>
        <fullName evidence="1">Uncharacterized protein</fullName>
    </submittedName>
</protein>
<dbReference type="EMBL" id="CP021056">
    <property type="protein sequence ID" value="QXE22859.1"/>
    <property type="molecule type" value="Genomic_DNA"/>
</dbReference>
<sequence>MTSDIKKEWDKHQSPFARKWLTQMVAKKKFKFIYISIDNKLWSQVETIAANISNKRIEAMTKDLCLIEAALATDKIVISLDDNTARKFFSAASVQIDCLKNIVWVNPDKVEEETPIEWLKNGAEVESDRLLGNYNTKNE</sequence>
<evidence type="ECO:0000313" key="1">
    <source>
        <dbReference type="EMBL" id="QXE22859.1"/>
    </source>
</evidence>
<keyword evidence="2" id="KW-1185">Reference proteome</keyword>
<dbReference type="AlphaFoldDB" id="A0A975Y465"/>
<reference evidence="1" key="1">
    <citation type="submission" date="2017-04" db="EMBL/GenBank/DDBJ databases">
        <title>Genome deletions in a multicellular cyanobacterial endosymbiont for morphological adaptation in marine diatoms.</title>
        <authorList>
            <person name="Wang Y."/>
            <person name="Gao H."/>
            <person name="Li R."/>
            <person name="Xu X."/>
        </authorList>
    </citation>
    <scope>NUCLEOTIDE SEQUENCE</scope>
    <source>
        <strain evidence="1">FACHB 800</strain>
    </source>
</reference>
<gene>
    <name evidence="1" type="ORF">B6N60_01545</name>
</gene>
<dbReference type="KEGG" id="rsin:B6N60_01545"/>
<dbReference type="Proteomes" id="UP000683511">
    <property type="component" value="Chromosome"/>
</dbReference>